<dbReference type="Gene3D" id="3.40.50.280">
    <property type="entry name" value="Cobalamin-binding domain"/>
    <property type="match status" value="1"/>
</dbReference>
<dbReference type="Gene3D" id="1.10.1240.10">
    <property type="entry name" value="Methionine synthase domain"/>
    <property type="match status" value="1"/>
</dbReference>
<dbReference type="SUPFAM" id="SSF52242">
    <property type="entry name" value="Cobalamin (vitamin B12)-binding domain"/>
    <property type="match status" value="1"/>
</dbReference>
<dbReference type="GO" id="GO:0003700">
    <property type="term" value="F:DNA-binding transcription factor activity"/>
    <property type="evidence" value="ECO:0007669"/>
    <property type="project" value="InterPro"/>
</dbReference>
<keyword evidence="7" id="KW-1185">Reference proteome</keyword>
<dbReference type="Gene3D" id="1.10.1660.10">
    <property type="match status" value="1"/>
</dbReference>
<sequence length="291" mass="33826">MYNIKAVANMLDMPTVTIRAWEKRYEAVIPERTESGHRVYTSEHVEDLRWIKRQVDQGVKISQAVELLKQKKAQGESVKESVTTEGQFDAQIQELYDAVIDAQPERIHQLLDFYFSQFHHNEVFFNILAPTMHLVGDEWENNNLSVAHEHMISGIVHQRFQRFFRLFPVNERLPKVLALCPQNEEHQLGLQLFTLFLRENGYHVTYLGAKTPYEGVEDLIEAQGIQIVCFSVTREETHLEAVEFITTLNEINPELEFLIGGSGTEYGEKSKTAIYLSNNPSNWKKWSEDWK</sequence>
<dbReference type="InterPro" id="IPR003759">
    <property type="entry name" value="Cbl-bd_cap"/>
</dbReference>
<evidence type="ECO:0000313" key="7">
    <source>
        <dbReference type="Proteomes" id="UP000243524"/>
    </source>
</evidence>
<dbReference type="OrthoDB" id="9800334at2"/>
<dbReference type="PROSITE" id="PS51332">
    <property type="entry name" value="B12_BINDING"/>
    <property type="match status" value="1"/>
</dbReference>
<dbReference type="PROSITE" id="PS50937">
    <property type="entry name" value="HTH_MERR_2"/>
    <property type="match status" value="1"/>
</dbReference>
<gene>
    <name evidence="6" type="ORF">CEY16_12710</name>
</gene>
<dbReference type="InterPro" id="IPR047057">
    <property type="entry name" value="MerR_fam"/>
</dbReference>
<evidence type="ECO:0000259" key="4">
    <source>
        <dbReference type="PROSITE" id="PS50937"/>
    </source>
</evidence>
<keyword evidence="3" id="KW-0804">Transcription</keyword>
<dbReference type="Pfam" id="PF02310">
    <property type="entry name" value="B12-binding"/>
    <property type="match status" value="1"/>
</dbReference>
<dbReference type="RefSeq" id="WP_101332424.1">
    <property type="nucleotide sequence ID" value="NZ_PJNH01000004.1"/>
</dbReference>
<dbReference type="Pfam" id="PF13411">
    <property type="entry name" value="MerR_1"/>
    <property type="match status" value="1"/>
</dbReference>
<feature type="domain" description="B12-binding" evidence="5">
    <location>
        <begin position="173"/>
        <end position="266"/>
    </location>
</feature>
<feature type="domain" description="HTH merR-type" evidence="4">
    <location>
        <begin position="1"/>
        <end position="70"/>
    </location>
</feature>
<dbReference type="InterPro" id="IPR000551">
    <property type="entry name" value="MerR-type_HTH_dom"/>
</dbReference>
<evidence type="ECO:0000259" key="5">
    <source>
        <dbReference type="PROSITE" id="PS51332"/>
    </source>
</evidence>
<dbReference type="Pfam" id="PF02607">
    <property type="entry name" value="B12-binding_2"/>
    <property type="match status" value="1"/>
</dbReference>
<dbReference type="PANTHER" id="PTHR30204:SF67">
    <property type="entry name" value="HTH-TYPE TRANSCRIPTIONAL REGULATOR MLRA-RELATED"/>
    <property type="match status" value="1"/>
</dbReference>
<keyword evidence="1" id="KW-0805">Transcription regulation</keyword>
<dbReference type="InterPro" id="IPR006158">
    <property type="entry name" value="Cobalamin-bd"/>
</dbReference>
<dbReference type="SUPFAM" id="SSF46955">
    <property type="entry name" value="Putative DNA-binding domain"/>
    <property type="match status" value="1"/>
</dbReference>
<dbReference type="GO" id="GO:0003677">
    <property type="term" value="F:DNA binding"/>
    <property type="evidence" value="ECO:0007669"/>
    <property type="project" value="UniProtKB-KW"/>
</dbReference>
<protein>
    <submittedName>
        <fullName evidence="6">MerR family transcriptional regulator</fullName>
    </submittedName>
</protein>
<reference evidence="6 7" key="1">
    <citation type="submission" date="2017-06" db="EMBL/GenBank/DDBJ databases">
        <title>the draft geome sequence of Illustriluteabacillus marina B3227.</title>
        <authorList>
            <person name="He R.-H."/>
            <person name="Du Z.-J."/>
        </authorList>
    </citation>
    <scope>NUCLEOTIDE SEQUENCE [LARGE SCALE GENOMIC DNA]</scope>
    <source>
        <strain evidence="6 7">B3227</strain>
    </source>
</reference>
<dbReference type="InterPro" id="IPR036594">
    <property type="entry name" value="Meth_synthase_dom"/>
</dbReference>
<dbReference type="CDD" id="cd01104">
    <property type="entry name" value="HTH_MlrA-CarA"/>
    <property type="match status" value="1"/>
</dbReference>
<accession>A0A2I0QQR5</accession>
<keyword evidence="2" id="KW-0238">DNA-binding</keyword>
<dbReference type="InterPro" id="IPR009061">
    <property type="entry name" value="DNA-bd_dom_put_sf"/>
</dbReference>
<dbReference type="InterPro" id="IPR036724">
    <property type="entry name" value="Cobalamin-bd_sf"/>
</dbReference>
<dbReference type="GO" id="GO:0031419">
    <property type="term" value="F:cobalamin binding"/>
    <property type="evidence" value="ECO:0007669"/>
    <property type="project" value="InterPro"/>
</dbReference>
<dbReference type="Proteomes" id="UP000243524">
    <property type="component" value="Unassembled WGS sequence"/>
</dbReference>
<name>A0A2I0QQR5_9BACI</name>
<evidence type="ECO:0000313" key="6">
    <source>
        <dbReference type="EMBL" id="PKR76674.1"/>
    </source>
</evidence>
<dbReference type="PANTHER" id="PTHR30204">
    <property type="entry name" value="REDOX-CYCLING DRUG-SENSING TRANSCRIPTIONAL ACTIVATOR SOXR"/>
    <property type="match status" value="1"/>
</dbReference>
<evidence type="ECO:0000256" key="1">
    <source>
        <dbReference type="ARBA" id="ARBA00023015"/>
    </source>
</evidence>
<dbReference type="GO" id="GO:0046872">
    <property type="term" value="F:metal ion binding"/>
    <property type="evidence" value="ECO:0007669"/>
    <property type="project" value="InterPro"/>
</dbReference>
<dbReference type="SMART" id="SM00422">
    <property type="entry name" value="HTH_MERR"/>
    <property type="match status" value="1"/>
</dbReference>
<dbReference type="AlphaFoldDB" id="A0A2I0QQR5"/>
<dbReference type="EMBL" id="PJNH01000004">
    <property type="protein sequence ID" value="PKR76674.1"/>
    <property type="molecule type" value="Genomic_DNA"/>
</dbReference>
<evidence type="ECO:0000256" key="3">
    <source>
        <dbReference type="ARBA" id="ARBA00023163"/>
    </source>
</evidence>
<comment type="caution">
    <text evidence="6">The sequence shown here is derived from an EMBL/GenBank/DDBJ whole genome shotgun (WGS) entry which is preliminary data.</text>
</comment>
<proteinExistence type="predicted"/>
<organism evidence="6 7">
    <name type="scientific">Halalkalibacillus sediminis</name>
    <dbReference type="NCBI Taxonomy" id="2018042"/>
    <lineage>
        <taxon>Bacteria</taxon>
        <taxon>Bacillati</taxon>
        <taxon>Bacillota</taxon>
        <taxon>Bacilli</taxon>
        <taxon>Bacillales</taxon>
        <taxon>Bacillaceae</taxon>
        <taxon>Halalkalibacillus</taxon>
    </lineage>
</organism>
<evidence type="ECO:0000256" key="2">
    <source>
        <dbReference type="ARBA" id="ARBA00023125"/>
    </source>
</evidence>